<dbReference type="Proteomes" id="UP000789702">
    <property type="component" value="Unassembled WGS sequence"/>
</dbReference>
<protein>
    <submittedName>
        <fullName evidence="1">10161_t:CDS:1</fullName>
    </submittedName>
</protein>
<reference evidence="1" key="1">
    <citation type="submission" date="2021-06" db="EMBL/GenBank/DDBJ databases">
        <authorList>
            <person name="Kallberg Y."/>
            <person name="Tangrot J."/>
            <person name="Rosling A."/>
        </authorList>
    </citation>
    <scope>NUCLEOTIDE SEQUENCE</scope>
    <source>
        <strain evidence="1">IL203A</strain>
    </source>
</reference>
<feature type="non-terminal residue" evidence="1">
    <location>
        <position position="48"/>
    </location>
</feature>
<gene>
    <name evidence="1" type="ORF">DHETER_LOCUS14901</name>
</gene>
<accession>A0ACA9QJN4</accession>
<proteinExistence type="predicted"/>
<feature type="non-terminal residue" evidence="1">
    <location>
        <position position="1"/>
    </location>
</feature>
<organism evidence="1 2">
    <name type="scientific">Dentiscutata heterogama</name>
    <dbReference type="NCBI Taxonomy" id="1316150"/>
    <lineage>
        <taxon>Eukaryota</taxon>
        <taxon>Fungi</taxon>
        <taxon>Fungi incertae sedis</taxon>
        <taxon>Mucoromycota</taxon>
        <taxon>Glomeromycotina</taxon>
        <taxon>Glomeromycetes</taxon>
        <taxon>Diversisporales</taxon>
        <taxon>Gigasporaceae</taxon>
        <taxon>Dentiscutata</taxon>
    </lineage>
</organism>
<dbReference type="EMBL" id="CAJVPU010048263">
    <property type="protein sequence ID" value="CAG8755271.1"/>
    <property type="molecule type" value="Genomic_DNA"/>
</dbReference>
<evidence type="ECO:0000313" key="2">
    <source>
        <dbReference type="Proteomes" id="UP000789702"/>
    </source>
</evidence>
<sequence length="48" mass="5534">SVLEYRDKDKYRSSSSIGGLFTCHYSNRDIKNSLFLFLEIGAIEFIAE</sequence>
<name>A0ACA9QJN4_9GLOM</name>
<evidence type="ECO:0000313" key="1">
    <source>
        <dbReference type="EMBL" id="CAG8755271.1"/>
    </source>
</evidence>
<keyword evidence="2" id="KW-1185">Reference proteome</keyword>
<comment type="caution">
    <text evidence="1">The sequence shown here is derived from an EMBL/GenBank/DDBJ whole genome shotgun (WGS) entry which is preliminary data.</text>
</comment>